<protein>
    <submittedName>
        <fullName evidence="2">Uncharacterized protein</fullName>
    </submittedName>
</protein>
<dbReference type="EMBL" id="MT144598">
    <property type="protein sequence ID" value="QJH94273.1"/>
    <property type="molecule type" value="Genomic_DNA"/>
</dbReference>
<gene>
    <name evidence="2" type="ORF">TM448A00111_0060</name>
    <name evidence="3" type="ORF">TM448B00196_0060</name>
</gene>
<keyword evidence="1" id="KW-0812">Transmembrane</keyword>
<dbReference type="AlphaFoldDB" id="A0A6H1ZB07"/>
<organism evidence="2">
    <name type="scientific">viral metagenome</name>
    <dbReference type="NCBI Taxonomy" id="1070528"/>
    <lineage>
        <taxon>unclassified sequences</taxon>
        <taxon>metagenomes</taxon>
        <taxon>organismal metagenomes</taxon>
    </lineage>
</organism>
<reference evidence="2" key="1">
    <citation type="submission" date="2020-03" db="EMBL/GenBank/DDBJ databases">
        <title>The deep terrestrial virosphere.</title>
        <authorList>
            <person name="Holmfeldt K."/>
            <person name="Nilsson E."/>
            <person name="Simone D."/>
            <person name="Lopez-Fernandez M."/>
            <person name="Wu X."/>
            <person name="de Brujin I."/>
            <person name="Lundin D."/>
            <person name="Andersson A."/>
            <person name="Bertilsson S."/>
            <person name="Dopson M."/>
        </authorList>
    </citation>
    <scope>NUCLEOTIDE SEQUENCE</scope>
    <source>
        <strain evidence="2">TM448A00111</strain>
        <strain evidence="3">TM448B00196</strain>
    </source>
</reference>
<name>A0A6H1ZB07_9ZZZZ</name>
<proteinExistence type="predicted"/>
<dbReference type="EMBL" id="MT143977">
    <property type="protein sequence ID" value="QJA44557.1"/>
    <property type="molecule type" value="Genomic_DNA"/>
</dbReference>
<feature type="transmembrane region" description="Helical" evidence="1">
    <location>
        <begin position="7"/>
        <end position="26"/>
    </location>
</feature>
<accession>A0A6H1ZB07</accession>
<keyword evidence="1" id="KW-1133">Transmembrane helix</keyword>
<keyword evidence="1" id="KW-0472">Membrane</keyword>
<evidence type="ECO:0000256" key="1">
    <source>
        <dbReference type="SAM" id="Phobius"/>
    </source>
</evidence>
<evidence type="ECO:0000313" key="3">
    <source>
        <dbReference type="EMBL" id="QJH94273.1"/>
    </source>
</evidence>
<evidence type="ECO:0000313" key="2">
    <source>
        <dbReference type="EMBL" id="QJA44557.1"/>
    </source>
</evidence>
<sequence>MKKIKQYIPYTFLAAVIIVVIVVLLARTEPGPLDQFITRRTCDFVEWADFKAFACTDGFTGRYSPLVP</sequence>